<dbReference type="PANTHER" id="PTHR35871">
    <property type="entry name" value="EXPRESSED PROTEIN"/>
    <property type="match status" value="1"/>
</dbReference>
<proteinExistence type="predicted"/>
<evidence type="ECO:0000313" key="1">
    <source>
        <dbReference type="EMBL" id="OAX30732.1"/>
    </source>
</evidence>
<name>A0A1B7MDQ2_9AGAM</name>
<dbReference type="Proteomes" id="UP000092154">
    <property type="component" value="Unassembled WGS sequence"/>
</dbReference>
<dbReference type="STRING" id="1314800.A0A1B7MDQ2"/>
<dbReference type="EMBL" id="KV450008">
    <property type="protein sequence ID" value="OAX30732.1"/>
    <property type="molecule type" value="Genomic_DNA"/>
</dbReference>
<evidence type="ECO:0008006" key="3">
    <source>
        <dbReference type="Google" id="ProtNLM"/>
    </source>
</evidence>
<protein>
    <recommendedName>
        <fullName evidence="3">Tc1-like transposase DDE domain-containing protein</fullName>
    </recommendedName>
</protein>
<dbReference type="GO" id="GO:0003676">
    <property type="term" value="F:nucleic acid binding"/>
    <property type="evidence" value="ECO:0007669"/>
    <property type="project" value="InterPro"/>
</dbReference>
<dbReference type="InParanoid" id="A0A1B7MDQ2"/>
<dbReference type="AlphaFoldDB" id="A0A1B7MDQ2"/>
<dbReference type="PANTHER" id="PTHR35871:SF1">
    <property type="entry name" value="CXC1-LIKE CYSTEINE CLUSTER ASSOCIATED WITH KDZ TRANSPOSASES DOMAIN-CONTAINING PROTEIN"/>
    <property type="match status" value="1"/>
</dbReference>
<dbReference type="OrthoDB" id="3218065at2759"/>
<sequence length="243" mass="27656">MMVQSNDTTDKYWKGVGCGIHRSDVICSIVGYMVDAGESLEYGKNHDGYWNGEMFVKQLQEKIIPTFECLHGPEYQVLFLIDNSQGHSAYAEDVLAVSRMNVNPGGKQACMRNGWFTYNGVQVEQEMVFTLNHPHFPNQPKGLYESKLCGKCIKCNPDSTACCNKHILEVQPDFQQQRSSIQEVIENAGHLCIFLPKFHCELNFIEYFWGKVKKYLQDNCNGTFNTLKTNMPLAMQSVQLSTI</sequence>
<dbReference type="Gene3D" id="3.30.420.10">
    <property type="entry name" value="Ribonuclease H-like superfamily/Ribonuclease H"/>
    <property type="match status" value="1"/>
</dbReference>
<organism evidence="1 2">
    <name type="scientific">Rhizopogon vinicolor AM-OR11-026</name>
    <dbReference type="NCBI Taxonomy" id="1314800"/>
    <lineage>
        <taxon>Eukaryota</taxon>
        <taxon>Fungi</taxon>
        <taxon>Dikarya</taxon>
        <taxon>Basidiomycota</taxon>
        <taxon>Agaricomycotina</taxon>
        <taxon>Agaricomycetes</taxon>
        <taxon>Agaricomycetidae</taxon>
        <taxon>Boletales</taxon>
        <taxon>Suillineae</taxon>
        <taxon>Rhizopogonaceae</taxon>
        <taxon>Rhizopogon</taxon>
    </lineage>
</organism>
<gene>
    <name evidence="1" type="ORF">K503DRAFT_818498</name>
</gene>
<dbReference type="InterPro" id="IPR036397">
    <property type="entry name" value="RNaseH_sf"/>
</dbReference>
<reference evidence="1 2" key="1">
    <citation type="submission" date="2016-06" db="EMBL/GenBank/DDBJ databases">
        <title>Comparative genomics of the ectomycorrhizal sister species Rhizopogon vinicolor and Rhizopogon vesiculosus (Basidiomycota: Boletales) reveals a divergence of the mating type B locus.</title>
        <authorList>
            <consortium name="DOE Joint Genome Institute"/>
            <person name="Mujic A.B."/>
            <person name="Kuo A."/>
            <person name="Tritt A."/>
            <person name="Lipzen A."/>
            <person name="Chen C."/>
            <person name="Johnson J."/>
            <person name="Sharma A."/>
            <person name="Barry K."/>
            <person name="Grigoriev I.V."/>
            <person name="Spatafora J.W."/>
        </authorList>
    </citation>
    <scope>NUCLEOTIDE SEQUENCE [LARGE SCALE GENOMIC DNA]</scope>
    <source>
        <strain evidence="1 2">AM-OR11-026</strain>
    </source>
</reference>
<accession>A0A1B7MDQ2</accession>
<evidence type="ECO:0000313" key="2">
    <source>
        <dbReference type="Proteomes" id="UP000092154"/>
    </source>
</evidence>
<keyword evidence="2" id="KW-1185">Reference proteome</keyword>